<dbReference type="Pfam" id="PF19493">
    <property type="entry name" value="Trypco1"/>
    <property type="match status" value="1"/>
</dbReference>
<gene>
    <name evidence="3" type="ORF">GCM10010420_45310</name>
</gene>
<dbReference type="NCBIfam" id="NF041216">
    <property type="entry name" value="CU044_2847_fam"/>
    <property type="match status" value="1"/>
</dbReference>
<dbReference type="EMBL" id="BAAATJ010000025">
    <property type="protein sequence ID" value="GAA2411336.1"/>
    <property type="molecule type" value="Genomic_DNA"/>
</dbReference>
<keyword evidence="4" id="KW-1185">Reference proteome</keyword>
<evidence type="ECO:0000313" key="3">
    <source>
        <dbReference type="EMBL" id="GAA2411336.1"/>
    </source>
</evidence>
<dbReference type="Proteomes" id="UP001500058">
    <property type="component" value="Unassembled WGS sequence"/>
</dbReference>
<dbReference type="RefSeq" id="WP_344632952.1">
    <property type="nucleotide sequence ID" value="NZ_BAAATJ010000025.1"/>
</dbReference>
<protein>
    <recommendedName>
        <fullName evidence="2">Trypsin-co-occurring domain-containing protein</fullName>
    </recommendedName>
</protein>
<evidence type="ECO:0000313" key="4">
    <source>
        <dbReference type="Proteomes" id="UP001500058"/>
    </source>
</evidence>
<evidence type="ECO:0000256" key="1">
    <source>
        <dbReference type="SAM" id="MobiDB-lite"/>
    </source>
</evidence>
<evidence type="ECO:0000259" key="2">
    <source>
        <dbReference type="Pfam" id="PF19493"/>
    </source>
</evidence>
<feature type="region of interest" description="Disordered" evidence="1">
    <location>
        <begin position="103"/>
        <end position="122"/>
    </location>
</feature>
<proteinExistence type="predicted"/>
<feature type="domain" description="Trypsin-co-occurring" evidence="2">
    <location>
        <begin position="8"/>
        <end position="104"/>
    </location>
</feature>
<dbReference type="InterPro" id="IPR045794">
    <property type="entry name" value="Trypco1"/>
</dbReference>
<accession>A0ABP5VT88</accession>
<reference evidence="4" key="1">
    <citation type="journal article" date="2019" name="Int. J. Syst. Evol. Microbiol.">
        <title>The Global Catalogue of Microorganisms (GCM) 10K type strain sequencing project: providing services to taxonomists for standard genome sequencing and annotation.</title>
        <authorList>
            <consortium name="The Broad Institute Genomics Platform"/>
            <consortium name="The Broad Institute Genome Sequencing Center for Infectious Disease"/>
            <person name="Wu L."/>
            <person name="Ma J."/>
        </authorList>
    </citation>
    <scope>NUCLEOTIDE SEQUENCE [LARGE SCALE GENOMIC DNA]</scope>
    <source>
        <strain evidence="4">JCM 6921</strain>
    </source>
</reference>
<name>A0ABP5VT88_9ACTN</name>
<organism evidence="3 4">
    <name type="scientific">Streptomyces glaucosporus</name>
    <dbReference type="NCBI Taxonomy" id="284044"/>
    <lineage>
        <taxon>Bacteria</taxon>
        <taxon>Bacillati</taxon>
        <taxon>Actinomycetota</taxon>
        <taxon>Actinomycetes</taxon>
        <taxon>Kitasatosporales</taxon>
        <taxon>Streptomycetaceae</taxon>
        <taxon>Streptomyces</taxon>
    </lineage>
</organism>
<comment type="caution">
    <text evidence="3">The sequence shown here is derived from an EMBL/GenBank/DDBJ whole genome shotgun (WGS) entry which is preliminary data.</text>
</comment>
<sequence length="122" mass="12631">MAYTGEMRLSDGTGVLVEIADTEAGGIDRVGRASSVARGASETLQEALAHVRPALDAVAGSVRGMVHPPETVRVDFGIKLSAEAGVVIARAATEANFTVSLEWRTRDDTARPSPGEPSAAAE</sequence>